<keyword evidence="2" id="KW-0963">Cytoplasm</keyword>
<dbReference type="PRINTS" id="PR00050">
    <property type="entry name" value="COLDSHOCK"/>
</dbReference>
<dbReference type="HOGENOM" id="CLU_117621_6_1_0"/>
<dbReference type="InterPro" id="IPR011129">
    <property type="entry name" value="CSD"/>
</dbReference>
<dbReference type="InterPro" id="IPR012340">
    <property type="entry name" value="NA-bd_OB-fold"/>
</dbReference>
<accession>C1D2R8</accession>
<evidence type="ECO:0000256" key="1">
    <source>
        <dbReference type="ARBA" id="ARBA00004496"/>
    </source>
</evidence>
<gene>
    <name evidence="6" type="ordered locus">Deide_2p00490</name>
</gene>
<proteinExistence type="predicted"/>
<dbReference type="PIRSF" id="PIRSF002599">
    <property type="entry name" value="Cold_shock_A"/>
    <property type="match status" value="1"/>
</dbReference>
<feature type="domain" description="CSD" evidence="5">
    <location>
        <begin position="1"/>
        <end position="67"/>
    </location>
</feature>
<comment type="subcellular location">
    <subcellularLocation>
        <location evidence="1 3">Cytoplasm</location>
    </subcellularLocation>
</comment>
<dbReference type="CDD" id="cd04458">
    <property type="entry name" value="CSP_CDS"/>
    <property type="match status" value="1"/>
</dbReference>
<geneLocation type="plasmid" evidence="7">
    <name>pDeide2</name>
</geneLocation>
<dbReference type="InterPro" id="IPR050181">
    <property type="entry name" value="Cold_shock_domain"/>
</dbReference>
<dbReference type="SMART" id="SM00357">
    <property type="entry name" value="CSP"/>
    <property type="match status" value="1"/>
</dbReference>
<dbReference type="PANTHER" id="PTHR11544">
    <property type="entry name" value="COLD SHOCK DOMAIN CONTAINING PROTEINS"/>
    <property type="match status" value="1"/>
</dbReference>
<dbReference type="Proteomes" id="UP000002208">
    <property type="component" value="Plasmid 2"/>
</dbReference>
<evidence type="ECO:0000259" key="5">
    <source>
        <dbReference type="PROSITE" id="PS51857"/>
    </source>
</evidence>
<keyword evidence="7" id="KW-1185">Reference proteome</keyword>
<evidence type="ECO:0000256" key="3">
    <source>
        <dbReference type="RuleBase" id="RU000408"/>
    </source>
</evidence>
<keyword evidence="6" id="KW-0614">Plasmid</keyword>
<feature type="region of interest" description="Disordered" evidence="4">
    <location>
        <begin position="51"/>
        <end position="87"/>
    </location>
</feature>
<dbReference type="GO" id="GO:0005737">
    <property type="term" value="C:cytoplasm"/>
    <property type="evidence" value="ECO:0007669"/>
    <property type="project" value="UniProtKB-SubCell"/>
</dbReference>
<evidence type="ECO:0000313" key="6">
    <source>
        <dbReference type="EMBL" id="ACO47707.1"/>
    </source>
</evidence>
<dbReference type="RefSeq" id="WP_012695180.1">
    <property type="nucleotide sequence ID" value="NC_012529.1"/>
</dbReference>
<protein>
    <submittedName>
        <fullName evidence="6">Putative Cold shock protein</fullName>
    </submittedName>
</protein>
<dbReference type="OrthoDB" id="9805039at2"/>
<dbReference type="SUPFAM" id="SSF50249">
    <property type="entry name" value="Nucleic acid-binding proteins"/>
    <property type="match status" value="1"/>
</dbReference>
<dbReference type="KEGG" id="ddr:Deide_2p00490"/>
<evidence type="ECO:0000256" key="4">
    <source>
        <dbReference type="SAM" id="MobiDB-lite"/>
    </source>
</evidence>
<dbReference type="AlphaFoldDB" id="C1D2R8"/>
<dbReference type="PROSITE" id="PS51857">
    <property type="entry name" value="CSD_2"/>
    <property type="match status" value="1"/>
</dbReference>
<dbReference type="PROSITE" id="PS00352">
    <property type="entry name" value="CSD_1"/>
    <property type="match status" value="1"/>
</dbReference>
<dbReference type="Gene3D" id="2.40.50.140">
    <property type="entry name" value="Nucleic acid-binding proteins"/>
    <property type="match status" value="1"/>
</dbReference>
<dbReference type="Pfam" id="PF00313">
    <property type="entry name" value="CSD"/>
    <property type="match status" value="1"/>
</dbReference>
<organism evidence="6 7">
    <name type="scientific">Deinococcus deserti (strain DSM 17065 / CIP 109153 / LMG 22923 / VCD115)</name>
    <dbReference type="NCBI Taxonomy" id="546414"/>
    <lineage>
        <taxon>Bacteria</taxon>
        <taxon>Thermotogati</taxon>
        <taxon>Deinococcota</taxon>
        <taxon>Deinococci</taxon>
        <taxon>Deinococcales</taxon>
        <taxon>Deinococcaceae</taxon>
        <taxon>Deinococcus</taxon>
    </lineage>
</organism>
<name>C1D2R8_DEIDV</name>
<dbReference type="GO" id="GO:0003676">
    <property type="term" value="F:nucleic acid binding"/>
    <property type="evidence" value="ECO:0007669"/>
    <property type="project" value="InterPro"/>
</dbReference>
<dbReference type="InterPro" id="IPR012156">
    <property type="entry name" value="Cold_shock_CspA"/>
</dbReference>
<evidence type="ECO:0000313" key="7">
    <source>
        <dbReference type="Proteomes" id="UP000002208"/>
    </source>
</evidence>
<evidence type="ECO:0000256" key="2">
    <source>
        <dbReference type="ARBA" id="ARBA00022490"/>
    </source>
</evidence>
<dbReference type="InterPro" id="IPR002059">
    <property type="entry name" value="CSP_DNA-bd"/>
</dbReference>
<dbReference type="EMBL" id="CP001116">
    <property type="protein sequence ID" value="ACO47707.1"/>
    <property type="molecule type" value="Genomic_DNA"/>
</dbReference>
<reference evidence="6 7" key="1">
    <citation type="journal article" date="2009" name="PLoS Genet.">
        <title>Alliance of proteomics and genomics to unravel the specificities of Sahara bacterium Deinococcus deserti.</title>
        <authorList>
            <person name="de Groot A."/>
            <person name="Dulermo R."/>
            <person name="Ortet P."/>
            <person name="Blanchard L."/>
            <person name="Guerin P."/>
            <person name="Fernandez B."/>
            <person name="Vacherie B."/>
            <person name="Dossat C."/>
            <person name="Jolivet E."/>
            <person name="Siguier P."/>
            <person name="Chandler M."/>
            <person name="Barakat M."/>
            <person name="Dedieu A."/>
            <person name="Barbe V."/>
            <person name="Heulin T."/>
            <person name="Sommer S."/>
            <person name="Achouak W."/>
            <person name="Armengaud J."/>
        </authorList>
    </citation>
    <scope>NUCLEOTIDE SEQUENCE [LARGE SCALE GENOMIC DNA]</scope>
    <source>
        <strain evidence="7">DSM 17065 / CIP 109153 / LMG 22923 / VCD115</strain>
        <plasmid evidence="7">pDeide2</plasmid>
    </source>
</reference>
<dbReference type="InterPro" id="IPR019844">
    <property type="entry name" value="CSD_CS"/>
</dbReference>
<sequence length="87" mass="9525">MPAGKVKWFNAEKGFGFIETPGGPDVFAHFSAISGSGFKKLNEGDEVEFELEEGQRGKGPQAKNIVVTRAAPAAAYGDRPQRRDDRW</sequence>